<dbReference type="GO" id="GO:0015920">
    <property type="term" value="P:lipopolysaccharide transport"/>
    <property type="evidence" value="ECO:0007669"/>
    <property type="project" value="InterPro"/>
</dbReference>
<dbReference type="Pfam" id="PF03968">
    <property type="entry name" value="LptD_N"/>
    <property type="match status" value="1"/>
</dbReference>
<gene>
    <name evidence="7" type="primary">lptA</name>
    <name evidence="7" type="ORF">C9927_02870</name>
</gene>
<evidence type="ECO:0000256" key="2">
    <source>
        <dbReference type="ARBA" id="ARBA00022729"/>
    </source>
</evidence>
<keyword evidence="3" id="KW-0574">Periplasm</keyword>
<reference evidence="7 8" key="1">
    <citation type="submission" date="2018-03" db="EMBL/GenBank/DDBJ databases">
        <title>Cross-interface Injection: A General Nanoliter Liquid Handling Method Applied to Single Cells Genome Amplification Automated Nanoliter Liquid Handling Applied to Single Cell Multiple Displacement Amplification.</title>
        <authorList>
            <person name="Yun J."/>
            <person name="Xu P."/>
            <person name="Xu J."/>
            <person name="Dai X."/>
            <person name="Wang Y."/>
            <person name="Zheng X."/>
            <person name="Cao C."/>
            <person name="Yi Q."/>
            <person name="Zhu Y."/>
            <person name="Wang L."/>
            <person name="Dong Z."/>
            <person name="Huang Y."/>
            <person name="Huang L."/>
            <person name="Du W."/>
        </authorList>
    </citation>
    <scope>NUCLEOTIDE SEQUENCE [LARGE SCALE GENOMIC DNA]</scope>
    <source>
        <strain evidence="7 8">A12-4</strain>
    </source>
</reference>
<keyword evidence="2 5" id="KW-0732">Signal</keyword>
<evidence type="ECO:0000313" key="7">
    <source>
        <dbReference type="EMBL" id="PTB88928.1"/>
    </source>
</evidence>
<evidence type="ECO:0000256" key="3">
    <source>
        <dbReference type="ARBA" id="ARBA00022764"/>
    </source>
</evidence>
<dbReference type="EMBL" id="PYVF01000030">
    <property type="protein sequence ID" value="PTB88928.1"/>
    <property type="molecule type" value="Genomic_DNA"/>
</dbReference>
<dbReference type="GO" id="GO:0017089">
    <property type="term" value="F:glycolipid transfer activity"/>
    <property type="evidence" value="ECO:0007669"/>
    <property type="project" value="TreeGrafter"/>
</dbReference>
<evidence type="ECO:0000313" key="8">
    <source>
        <dbReference type="Proteomes" id="UP000242087"/>
    </source>
</evidence>
<dbReference type="NCBIfam" id="TIGR03002">
    <property type="entry name" value="outer_YhbN_LptA"/>
    <property type="match status" value="1"/>
</dbReference>
<dbReference type="HAMAP" id="MF_01914">
    <property type="entry name" value="LPS_assembly_LptA"/>
    <property type="match status" value="1"/>
</dbReference>
<dbReference type="Proteomes" id="UP000242087">
    <property type="component" value="Unassembled WGS sequence"/>
</dbReference>
<proteinExistence type="inferred from homology"/>
<evidence type="ECO:0000256" key="4">
    <source>
        <dbReference type="SAM" id="MobiDB-lite"/>
    </source>
</evidence>
<feature type="domain" description="Organic solvent tolerance-like N-terminal" evidence="6">
    <location>
        <begin position="42"/>
        <end position="151"/>
    </location>
</feature>
<sequence length="181" mass="19995">WNLKNMSKAPILVTTLLLLSSIGLTAVAVAQGKADFNQPVSIDAERDLIDIANRIATFDENVLIKQGTLEIRADHLQVTRETEPGNDVFEATGSPATYEQQLDDGSVIAAQAETIRYDQAQQLLTLRGNVKVEQNNSVMQGNEIVYNFATQQLSARRGDEESDRVSTILLPKQKNDEPTNR</sequence>
<name>A0A2T4D5A9_9GAMM</name>
<dbReference type="InterPro" id="IPR014340">
    <property type="entry name" value="LptA"/>
</dbReference>
<feature type="chain" id="PRO_5015699987" evidence="5">
    <location>
        <begin position="31"/>
        <end position="181"/>
    </location>
</feature>
<dbReference type="GO" id="GO:0009279">
    <property type="term" value="C:cell outer membrane"/>
    <property type="evidence" value="ECO:0007669"/>
    <property type="project" value="TreeGrafter"/>
</dbReference>
<accession>A0A2T4D5A9</accession>
<dbReference type="InterPro" id="IPR052037">
    <property type="entry name" value="LPS_export_LptA"/>
</dbReference>
<dbReference type="PANTHER" id="PTHR36504:SF1">
    <property type="entry name" value="LIPOPOLYSACCHARIDE EXPORT SYSTEM PROTEIN LPTA"/>
    <property type="match status" value="1"/>
</dbReference>
<dbReference type="PANTHER" id="PTHR36504">
    <property type="entry name" value="LIPOPOLYSACCHARIDE EXPORT SYSTEM PROTEIN LPTA"/>
    <property type="match status" value="1"/>
</dbReference>
<feature type="signal peptide" evidence="5">
    <location>
        <begin position="1"/>
        <end position="30"/>
    </location>
</feature>
<dbReference type="GO" id="GO:0001530">
    <property type="term" value="F:lipopolysaccharide binding"/>
    <property type="evidence" value="ECO:0007669"/>
    <property type="project" value="InterPro"/>
</dbReference>
<dbReference type="AlphaFoldDB" id="A0A2T4D5A9"/>
<organism evidence="7 8">
    <name type="scientific">Pseudidiomarina aestuarii</name>
    <dbReference type="NCBI Taxonomy" id="624146"/>
    <lineage>
        <taxon>Bacteria</taxon>
        <taxon>Pseudomonadati</taxon>
        <taxon>Pseudomonadota</taxon>
        <taxon>Gammaproteobacteria</taxon>
        <taxon>Alteromonadales</taxon>
        <taxon>Idiomarinaceae</taxon>
        <taxon>Pseudidiomarina</taxon>
    </lineage>
</organism>
<evidence type="ECO:0000259" key="6">
    <source>
        <dbReference type="Pfam" id="PF03968"/>
    </source>
</evidence>
<comment type="caution">
    <text evidence="7">The sequence shown here is derived from an EMBL/GenBank/DDBJ whole genome shotgun (WGS) entry which is preliminary data.</text>
</comment>
<feature type="region of interest" description="Disordered" evidence="4">
    <location>
        <begin position="155"/>
        <end position="181"/>
    </location>
</feature>
<keyword evidence="1" id="KW-0813">Transport</keyword>
<dbReference type="GO" id="GO:0030288">
    <property type="term" value="C:outer membrane-bounded periplasmic space"/>
    <property type="evidence" value="ECO:0007669"/>
    <property type="project" value="TreeGrafter"/>
</dbReference>
<evidence type="ECO:0000256" key="1">
    <source>
        <dbReference type="ARBA" id="ARBA00022448"/>
    </source>
</evidence>
<evidence type="ECO:0000256" key="5">
    <source>
        <dbReference type="SAM" id="SignalP"/>
    </source>
</evidence>
<dbReference type="InterPro" id="IPR005653">
    <property type="entry name" value="OstA-like_N"/>
</dbReference>
<dbReference type="Gene3D" id="2.60.450.10">
    <property type="entry name" value="Lipopolysaccharide (LPS) transport protein A like domain"/>
    <property type="match status" value="1"/>
</dbReference>
<protein>
    <submittedName>
        <fullName evidence="7">Lipopolysaccharide transport periplasmic protein LptA</fullName>
    </submittedName>
</protein>
<feature type="non-terminal residue" evidence="7">
    <location>
        <position position="1"/>
    </location>
</feature>